<evidence type="ECO:0000256" key="1">
    <source>
        <dbReference type="SAM" id="MobiDB-lite"/>
    </source>
</evidence>
<dbReference type="InterPro" id="IPR039607">
    <property type="entry name" value="VQ_8/17/18/20/21/25"/>
</dbReference>
<dbReference type="PANTHER" id="PTHR33143:SF63">
    <property type="entry name" value="F16F4.1 PROTEIN"/>
    <property type="match status" value="1"/>
</dbReference>
<comment type="caution">
    <text evidence="3">The sequence shown here is derived from an EMBL/GenBank/DDBJ whole genome shotgun (WGS) entry which is preliminary data.</text>
</comment>
<evidence type="ECO:0000313" key="3">
    <source>
        <dbReference type="EMBL" id="PON44938.1"/>
    </source>
</evidence>
<dbReference type="GO" id="GO:0005634">
    <property type="term" value="C:nucleus"/>
    <property type="evidence" value="ECO:0007669"/>
    <property type="project" value="TreeGrafter"/>
</dbReference>
<protein>
    <submittedName>
        <fullName evidence="3">VQ motif containing protein</fullName>
    </submittedName>
</protein>
<reference evidence="4" key="1">
    <citation type="submission" date="2016-06" db="EMBL/GenBank/DDBJ databases">
        <title>Parallel loss of symbiosis genes in relatives of nitrogen-fixing non-legume Parasponia.</title>
        <authorList>
            <person name="Van Velzen R."/>
            <person name="Holmer R."/>
            <person name="Bu F."/>
            <person name="Rutten L."/>
            <person name="Van Zeijl A."/>
            <person name="Liu W."/>
            <person name="Santuari L."/>
            <person name="Cao Q."/>
            <person name="Sharma T."/>
            <person name="Shen D."/>
            <person name="Roswanjaya Y."/>
            <person name="Wardhani T."/>
            <person name="Kalhor M.S."/>
            <person name="Jansen J."/>
            <person name="Van den Hoogen J."/>
            <person name="Gungor B."/>
            <person name="Hartog M."/>
            <person name="Hontelez J."/>
            <person name="Verver J."/>
            <person name="Yang W.-C."/>
            <person name="Schijlen E."/>
            <person name="Repin R."/>
            <person name="Schilthuizen M."/>
            <person name="Schranz E."/>
            <person name="Heidstra R."/>
            <person name="Miyata K."/>
            <person name="Fedorova E."/>
            <person name="Kohlen W."/>
            <person name="Bisseling T."/>
            <person name="Smit S."/>
            <person name="Geurts R."/>
        </authorList>
    </citation>
    <scope>NUCLEOTIDE SEQUENCE [LARGE SCALE GENOMIC DNA]</scope>
    <source>
        <strain evidence="4">cv. WU1-14</strain>
    </source>
</reference>
<organism evidence="3 4">
    <name type="scientific">Parasponia andersonii</name>
    <name type="common">Sponia andersonii</name>
    <dbReference type="NCBI Taxonomy" id="3476"/>
    <lineage>
        <taxon>Eukaryota</taxon>
        <taxon>Viridiplantae</taxon>
        <taxon>Streptophyta</taxon>
        <taxon>Embryophyta</taxon>
        <taxon>Tracheophyta</taxon>
        <taxon>Spermatophyta</taxon>
        <taxon>Magnoliopsida</taxon>
        <taxon>eudicotyledons</taxon>
        <taxon>Gunneridae</taxon>
        <taxon>Pentapetalae</taxon>
        <taxon>rosids</taxon>
        <taxon>fabids</taxon>
        <taxon>Rosales</taxon>
        <taxon>Cannabaceae</taxon>
        <taxon>Parasponia</taxon>
    </lineage>
</organism>
<evidence type="ECO:0000313" key="4">
    <source>
        <dbReference type="Proteomes" id="UP000237105"/>
    </source>
</evidence>
<keyword evidence="4" id="KW-1185">Reference proteome</keyword>
<dbReference type="STRING" id="3476.A0A2P5B814"/>
<proteinExistence type="predicted"/>
<dbReference type="Pfam" id="PF05678">
    <property type="entry name" value="VQ"/>
    <property type="match status" value="1"/>
</dbReference>
<dbReference type="OrthoDB" id="1518325at2759"/>
<dbReference type="InterPro" id="IPR008889">
    <property type="entry name" value="VQ"/>
</dbReference>
<dbReference type="Proteomes" id="UP000237105">
    <property type="component" value="Unassembled WGS sequence"/>
</dbReference>
<dbReference type="PANTHER" id="PTHR33143">
    <property type="entry name" value="F16F4.1 PROTEIN-RELATED"/>
    <property type="match status" value="1"/>
</dbReference>
<dbReference type="EMBL" id="JXTB01000341">
    <property type="protein sequence ID" value="PON44938.1"/>
    <property type="molecule type" value="Genomic_DNA"/>
</dbReference>
<feature type="domain" description="VQ" evidence="2">
    <location>
        <begin position="34"/>
        <end position="58"/>
    </location>
</feature>
<feature type="region of interest" description="Disordered" evidence="1">
    <location>
        <begin position="1"/>
        <end position="20"/>
    </location>
</feature>
<name>A0A2P5B814_PARAD</name>
<accession>A0A2P5B814</accession>
<gene>
    <name evidence="3" type="ORF">PanWU01x14_263110</name>
</gene>
<dbReference type="AlphaFoldDB" id="A0A2P5B814"/>
<sequence length="111" mass="11912">MNGPRPSPLTIRESSAKITKKSRAPRPVVVYLRSPKIIHVRPEEFMGLVQQLTGKKSAAAAAATAYACSTSTCCDAEEAGGCVAKDTTFEVPSRISSSYNFDGYSSANYIF</sequence>
<evidence type="ECO:0000259" key="2">
    <source>
        <dbReference type="Pfam" id="PF05678"/>
    </source>
</evidence>